<organism evidence="1 2">
    <name type="scientific">Folsomia candida</name>
    <name type="common">Springtail</name>
    <dbReference type="NCBI Taxonomy" id="158441"/>
    <lineage>
        <taxon>Eukaryota</taxon>
        <taxon>Metazoa</taxon>
        <taxon>Ecdysozoa</taxon>
        <taxon>Arthropoda</taxon>
        <taxon>Hexapoda</taxon>
        <taxon>Collembola</taxon>
        <taxon>Entomobryomorpha</taxon>
        <taxon>Isotomoidea</taxon>
        <taxon>Isotomidae</taxon>
        <taxon>Proisotominae</taxon>
        <taxon>Folsomia</taxon>
    </lineage>
</organism>
<dbReference type="AlphaFoldDB" id="A0A226DHK9"/>
<evidence type="ECO:0000313" key="2">
    <source>
        <dbReference type="Proteomes" id="UP000198287"/>
    </source>
</evidence>
<proteinExistence type="predicted"/>
<dbReference type="EMBL" id="LNIX01000019">
    <property type="protein sequence ID" value="OXA44620.1"/>
    <property type="molecule type" value="Genomic_DNA"/>
</dbReference>
<name>A0A226DHK9_FOLCA</name>
<keyword evidence="2" id="KW-1185">Reference proteome</keyword>
<sequence>MAPKEIPRGPLLTTFKNLVNKIIRVYLSVQPKDTVSKKKEFKYITELVFFIQSQDVNIVNRCLKHMEQVMKTNDKYWVAFCWAYSVIINQGSKKSTPFLKQLYKFCVEHQAESLLDLHKIMVMMDCTKRFGPLDQEQLMIPVDIGSSREVRYCTMEQIITTRAQLFSAEIKTLHDIAPAAFGNKPVDYYENIQDIDIRKKFDFREFHKLKNKLRTYIQSGGSLMMVPSLIREMVDISHDNALKANWTIITILNHLNQEYRTQPYSVVEALSFLWVYVGILLRRKKVTGDNLVLTAGENKMFANLFEAAVRTDIDKNMNHILNLWSVICTLHNPSSSSTSGEQGPFYRTHILIRTCSSKSSFMIQMYSS</sequence>
<accession>A0A226DHK9</accession>
<protein>
    <submittedName>
        <fullName evidence="1">Uncharacterized protein</fullName>
    </submittedName>
</protein>
<evidence type="ECO:0000313" key="1">
    <source>
        <dbReference type="EMBL" id="OXA44620.1"/>
    </source>
</evidence>
<comment type="caution">
    <text evidence="1">The sequence shown here is derived from an EMBL/GenBank/DDBJ whole genome shotgun (WGS) entry which is preliminary data.</text>
</comment>
<reference evidence="1 2" key="1">
    <citation type="submission" date="2015-12" db="EMBL/GenBank/DDBJ databases">
        <title>The genome of Folsomia candida.</title>
        <authorList>
            <person name="Faddeeva A."/>
            <person name="Derks M.F."/>
            <person name="Anvar Y."/>
            <person name="Smit S."/>
            <person name="Van Straalen N."/>
            <person name="Roelofs D."/>
        </authorList>
    </citation>
    <scope>NUCLEOTIDE SEQUENCE [LARGE SCALE GENOMIC DNA]</scope>
    <source>
        <strain evidence="1 2">VU population</strain>
        <tissue evidence="1">Whole body</tissue>
    </source>
</reference>
<dbReference type="Proteomes" id="UP000198287">
    <property type="component" value="Unassembled WGS sequence"/>
</dbReference>
<gene>
    <name evidence="1" type="ORF">Fcan01_20609</name>
</gene>